<dbReference type="PANTHER" id="PTHR11203">
    <property type="entry name" value="CLEAVAGE AND POLYADENYLATION SPECIFICITY FACTOR FAMILY MEMBER"/>
    <property type="match status" value="1"/>
</dbReference>
<evidence type="ECO:0000256" key="1">
    <source>
        <dbReference type="ARBA" id="ARBA00022801"/>
    </source>
</evidence>
<evidence type="ECO:0000313" key="4">
    <source>
        <dbReference type="EMBL" id="GGA62514.1"/>
    </source>
</evidence>
<dbReference type="InterPro" id="IPR001279">
    <property type="entry name" value="Metallo-B-lactamas"/>
</dbReference>
<dbReference type="GO" id="GO:0016787">
    <property type="term" value="F:hydrolase activity"/>
    <property type="evidence" value="ECO:0007669"/>
    <property type="project" value="UniProtKB-KW"/>
</dbReference>
<dbReference type="GO" id="GO:0004521">
    <property type="term" value="F:RNA endonuclease activity"/>
    <property type="evidence" value="ECO:0007669"/>
    <property type="project" value="TreeGrafter"/>
</dbReference>
<dbReference type="AlphaFoldDB" id="A0A916RMZ2"/>
<feature type="domain" description="Beta-Casp" evidence="3">
    <location>
        <begin position="194"/>
        <end position="298"/>
    </location>
</feature>
<dbReference type="RefSeq" id="WP_127072253.1">
    <property type="nucleotide sequence ID" value="NZ_BMKB01000008.1"/>
</dbReference>
<dbReference type="InterPro" id="IPR050698">
    <property type="entry name" value="MBL"/>
</dbReference>
<dbReference type="SUPFAM" id="SSF56281">
    <property type="entry name" value="Metallo-hydrolase/oxidoreductase"/>
    <property type="match status" value="1"/>
</dbReference>
<dbReference type="InterPro" id="IPR022712">
    <property type="entry name" value="Beta_Casp"/>
</dbReference>
<accession>A0A916RMZ2</accession>
<evidence type="ECO:0000259" key="3">
    <source>
        <dbReference type="SMART" id="SM01027"/>
    </source>
</evidence>
<sequence>MRITALSGFGVKGPACFLIEIEDRRFILDLGAGPDLGLKPNLENVGRVDAVLLSHAHPDHVGALDLLAQLGHPPVYATALVHHFAQTDRFGTALPLDIGGTTDIEGVEVMTGRAGHAPGGIWMRIGGADGVLYTGDFCNEGLLFRPDPMPPAALVIADASYGTYDAPLSDAENELAVVAEKGPVLFPVPAGGRGLEMALVFDAMGHRVGLCPAHFDVARAILETSEGLPDEDARSLANLMARVEQLQHYEAPDGIMIAAKPNANDGLAGQLLERWAGRNDWNIVFTGHLARSTPARTLVDCGRARFVRWNVHPRLRDLIALVEHVKPHAILPAFLSSDELPRLAEYLPVPAMGPILGDVTKLQSKIQMAVVSLG</sequence>
<dbReference type="SMART" id="SM01027">
    <property type="entry name" value="Beta-Casp"/>
    <property type="match status" value="1"/>
</dbReference>
<dbReference type="InterPro" id="IPR036866">
    <property type="entry name" value="RibonucZ/Hydroxyglut_hydro"/>
</dbReference>
<dbReference type="EMBL" id="BMKB01000008">
    <property type="protein sequence ID" value="GGA62514.1"/>
    <property type="molecule type" value="Genomic_DNA"/>
</dbReference>
<dbReference type="Proteomes" id="UP000596977">
    <property type="component" value="Unassembled WGS sequence"/>
</dbReference>
<name>A0A916RMZ2_9HYPH</name>
<dbReference type="SMART" id="SM00849">
    <property type="entry name" value="Lactamase_B"/>
    <property type="match status" value="1"/>
</dbReference>
<proteinExistence type="predicted"/>
<dbReference type="Pfam" id="PF00753">
    <property type="entry name" value="Lactamase_B"/>
    <property type="match status" value="1"/>
</dbReference>
<organism evidence="4 5">
    <name type="scientific">Pelagibacterium lentulum</name>
    <dbReference type="NCBI Taxonomy" id="2029865"/>
    <lineage>
        <taxon>Bacteria</taxon>
        <taxon>Pseudomonadati</taxon>
        <taxon>Pseudomonadota</taxon>
        <taxon>Alphaproteobacteria</taxon>
        <taxon>Hyphomicrobiales</taxon>
        <taxon>Devosiaceae</taxon>
        <taxon>Pelagibacterium</taxon>
    </lineage>
</organism>
<reference evidence="4 5" key="1">
    <citation type="journal article" date="2014" name="Int. J. Syst. Evol. Microbiol.">
        <title>Complete genome sequence of Corynebacterium casei LMG S-19264T (=DSM 44701T), isolated from a smear-ripened cheese.</title>
        <authorList>
            <consortium name="US DOE Joint Genome Institute (JGI-PGF)"/>
            <person name="Walter F."/>
            <person name="Albersmeier A."/>
            <person name="Kalinowski J."/>
            <person name="Ruckert C."/>
        </authorList>
    </citation>
    <scope>NUCLEOTIDE SEQUENCE [LARGE SCALE GENOMIC DNA]</scope>
    <source>
        <strain evidence="4 5">CGMCC 1.15896</strain>
    </source>
</reference>
<dbReference type="Gene3D" id="3.60.15.10">
    <property type="entry name" value="Ribonuclease Z/Hydroxyacylglutathione hydrolase-like"/>
    <property type="match status" value="1"/>
</dbReference>
<protein>
    <submittedName>
        <fullName evidence="4">MBL fold metallo-hydrolase</fullName>
    </submittedName>
</protein>
<evidence type="ECO:0000313" key="5">
    <source>
        <dbReference type="Proteomes" id="UP000596977"/>
    </source>
</evidence>
<comment type="caution">
    <text evidence="4">The sequence shown here is derived from an EMBL/GenBank/DDBJ whole genome shotgun (WGS) entry which is preliminary data.</text>
</comment>
<dbReference type="Gene3D" id="3.40.50.10890">
    <property type="match status" value="1"/>
</dbReference>
<dbReference type="PANTHER" id="PTHR11203:SF37">
    <property type="entry name" value="INTEGRATOR COMPLEX SUBUNIT 11"/>
    <property type="match status" value="1"/>
</dbReference>
<gene>
    <name evidence="4" type="ORF">GCM10011499_36140</name>
</gene>
<keyword evidence="5" id="KW-1185">Reference proteome</keyword>
<feature type="domain" description="Metallo-beta-lactamase" evidence="2">
    <location>
        <begin position="13"/>
        <end position="188"/>
    </location>
</feature>
<evidence type="ECO:0000259" key="2">
    <source>
        <dbReference type="SMART" id="SM00849"/>
    </source>
</evidence>
<keyword evidence="1" id="KW-0378">Hydrolase</keyword>
<dbReference type="OrthoDB" id="9800940at2"/>